<evidence type="ECO:0000256" key="12">
    <source>
        <dbReference type="ARBA" id="ARBA00034617"/>
    </source>
</evidence>
<keyword evidence="7" id="KW-0269">Exonuclease</keyword>
<dbReference type="Gene3D" id="1.10.486.10">
    <property type="entry name" value="PCRA, domain 4"/>
    <property type="match status" value="1"/>
</dbReference>
<evidence type="ECO:0000313" key="18">
    <source>
        <dbReference type="EMBL" id="WZW97218.1"/>
    </source>
</evidence>
<comment type="catalytic activity">
    <reaction evidence="14">
        <text>ATP + H2O = ADP + phosphate + H(+)</text>
        <dbReference type="Rhea" id="RHEA:13065"/>
        <dbReference type="ChEBI" id="CHEBI:15377"/>
        <dbReference type="ChEBI" id="CHEBI:15378"/>
        <dbReference type="ChEBI" id="CHEBI:30616"/>
        <dbReference type="ChEBI" id="CHEBI:43474"/>
        <dbReference type="ChEBI" id="CHEBI:456216"/>
        <dbReference type="EC" id="5.6.2.4"/>
    </reaction>
</comment>
<name>A0ABZ3C379_9ACTN</name>
<dbReference type="PROSITE" id="PS51217">
    <property type="entry name" value="UVRD_HELICASE_CTER"/>
    <property type="match status" value="1"/>
</dbReference>
<comment type="similarity">
    <text evidence="1">Belongs to the helicase family. UvrD subfamily.</text>
</comment>
<dbReference type="SUPFAM" id="SSF52980">
    <property type="entry name" value="Restriction endonuclease-like"/>
    <property type="match status" value="1"/>
</dbReference>
<dbReference type="SUPFAM" id="SSF52540">
    <property type="entry name" value="P-loop containing nucleoside triphosphate hydrolases"/>
    <property type="match status" value="1"/>
</dbReference>
<evidence type="ECO:0000256" key="8">
    <source>
        <dbReference type="ARBA" id="ARBA00022840"/>
    </source>
</evidence>
<protein>
    <recommendedName>
        <fullName evidence="13">DNA 3'-5' helicase</fullName>
        <ecNumber evidence="13">5.6.2.4</ecNumber>
    </recommendedName>
</protein>
<evidence type="ECO:0000256" key="6">
    <source>
        <dbReference type="ARBA" id="ARBA00022806"/>
    </source>
</evidence>
<dbReference type="InterPro" id="IPR014017">
    <property type="entry name" value="DNA_helicase_UvrD-like_C"/>
</dbReference>
<feature type="domain" description="UvrD-like helicase C-terminal" evidence="17">
    <location>
        <begin position="345"/>
        <end position="655"/>
    </location>
</feature>
<keyword evidence="8 15" id="KW-0067">ATP-binding</keyword>
<dbReference type="InterPro" id="IPR013986">
    <property type="entry name" value="DExx_box_DNA_helicase_dom_sf"/>
</dbReference>
<evidence type="ECO:0000256" key="4">
    <source>
        <dbReference type="ARBA" id="ARBA00022763"/>
    </source>
</evidence>
<keyword evidence="6 15" id="KW-0347">Helicase</keyword>
<dbReference type="GO" id="GO:0004386">
    <property type="term" value="F:helicase activity"/>
    <property type="evidence" value="ECO:0007669"/>
    <property type="project" value="UniProtKB-KW"/>
</dbReference>
<dbReference type="Proteomes" id="UP001434337">
    <property type="component" value="Chromosome"/>
</dbReference>
<dbReference type="EMBL" id="CP115965">
    <property type="protein sequence ID" value="WZW97218.1"/>
    <property type="molecule type" value="Genomic_DNA"/>
</dbReference>
<evidence type="ECO:0000256" key="1">
    <source>
        <dbReference type="ARBA" id="ARBA00009922"/>
    </source>
</evidence>
<dbReference type="InterPro" id="IPR027417">
    <property type="entry name" value="P-loop_NTPase"/>
</dbReference>
<dbReference type="InterPro" id="IPR000212">
    <property type="entry name" value="DNA_helicase_UvrD/REP"/>
</dbReference>
<keyword evidence="2" id="KW-0540">Nuclease</keyword>
<keyword evidence="19" id="KW-1185">Reference proteome</keyword>
<organism evidence="18 19">
    <name type="scientific">Propioniciclava soli</name>
    <dbReference type="NCBI Taxonomy" id="2775081"/>
    <lineage>
        <taxon>Bacteria</taxon>
        <taxon>Bacillati</taxon>
        <taxon>Actinomycetota</taxon>
        <taxon>Actinomycetes</taxon>
        <taxon>Propionibacteriales</taxon>
        <taxon>Propionibacteriaceae</taxon>
        <taxon>Propioniciclava</taxon>
    </lineage>
</organism>
<dbReference type="Pfam" id="PF12705">
    <property type="entry name" value="PDDEXK_1"/>
    <property type="match status" value="1"/>
</dbReference>
<dbReference type="PROSITE" id="PS51198">
    <property type="entry name" value="UVRD_HELICASE_ATP_BIND"/>
    <property type="match status" value="1"/>
</dbReference>
<sequence>MRRFTDPAEVSEALGIPFSEQQLAAIAAPLEPGVIIAGAGSGKTTVMAARVVWLVGSGRVRPEEVLGLTFTRKAAAELSGRVRAALARAQVVDAEGLDDAGEQLIMTYDAFAARLVADHGLRIGVEGEARLITGAARFRLASRAVSAAPGPFRHVARLRPDSVTERVLGLDGELSAHLVPTGALLEHAEDVAAGVAGSPMSRRKELYASMRTAASMAAERVELAGLVDDYQHLKRSLGAVEFADQMGVAARLARAVPAVGEALRSQFAVVLLDEYQDTSSAQSQLLAELFGGGHPVTAVGDPCQAIYGWRGAAAANIITFAEQFPRADGTPATRYALTVNRRSGQTILDAANALAAPLRADEELQWDGIDVDLVAPEGTPPGDIAVASFDTWPDEVDWVVDRIAGAVDAGLVRRWSDIAVLARRNAHIRPLYAALAARDVPVEIVGLDGLLQVPEVADVVATLRVLADATANPDVIRLLTGPRWAIGPADLAVLGRRARDLAGADRPDDDASAAEEIAAIIDQTTSARAPSLAEALADLGDGPYSQDGRRRLATAAAELASLRARADAPVTDLVRRVIATLGLEVECGLRGPDGLRQLDAFVAQVAGYADIDGDGSLVGLLGWLRAEEERGVGLEQAVPTADNSVKLLTIHRAKGLEWELVFLPALADKVFPSDRVQGNWLKNAAVLPADLRGDAANIAQVSEMSDAAAKDYAEALKAEARRADDRLAYVAVTRARQHLVATTHAWTDLLRARAHSPYLRVLERFATEVDHREVSAENPLAGQARAVGWPVALDPESRARRLRAAEAVARYRAESSSGARMPEDEPLPLDEAAQVATWDAAADVLLAEARARRRGGGTVWPPYLSATALIALGRDAPAYLEQVNRPMPRPPRPAARTGERFHAWLERRFATAASLLVDAPDDEADTDADLAALIAAFEEGPYADATPIATEVPFALFLGGQVVRGRIDAVFDEHGRACVVDWKTGHAAGADPLQLAVYRLAWAEITGVDVAEVDAVFHDVPTGAVIRPTNLPGREALDAMVARTTGAARGGGGARA</sequence>
<evidence type="ECO:0000256" key="10">
    <source>
        <dbReference type="ARBA" id="ARBA00023204"/>
    </source>
</evidence>
<dbReference type="Gene3D" id="3.90.320.10">
    <property type="match status" value="1"/>
</dbReference>
<evidence type="ECO:0000256" key="13">
    <source>
        <dbReference type="ARBA" id="ARBA00034808"/>
    </source>
</evidence>
<proteinExistence type="inferred from homology"/>
<dbReference type="PANTHER" id="PTHR11070">
    <property type="entry name" value="UVRD / RECB / PCRA DNA HELICASE FAMILY MEMBER"/>
    <property type="match status" value="1"/>
</dbReference>
<feature type="binding site" evidence="15">
    <location>
        <begin position="37"/>
        <end position="44"/>
    </location>
    <ligand>
        <name>ATP</name>
        <dbReference type="ChEBI" id="CHEBI:30616"/>
    </ligand>
</feature>
<dbReference type="Pfam" id="PF00580">
    <property type="entry name" value="UvrD-helicase"/>
    <property type="match status" value="1"/>
</dbReference>
<evidence type="ECO:0000259" key="16">
    <source>
        <dbReference type="PROSITE" id="PS51198"/>
    </source>
</evidence>
<gene>
    <name evidence="18" type="ORF">PCC79_09830</name>
</gene>
<dbReference type="RefSeq" id="WP_342371713.1">
    <property type="nucleotide sequence ID" value="NZ_CP115965.1"/>
</dbReference>
<dbReference type="InterPro" id="IPR014016">
    <property type="entry name" value="UvrD-like_ATP-bd"/>
</dbReference>
<evidence type="ECO:0000256" key="7">
    <source>
        <dbReference type="ARBA" id="ARBA00022839"/>
    </source>
</evidence>
<keyword evidence="3 15" id="KW-0547">Nucleotide-binding</keyword>
<dbReference type="PANTHER" id="PTHR11070:SF55">
    <property type="entry name" value="DNA 3'-5' HELICASE"/>
    <property type="match status" value="1"/>
</dbReference>
<keyword evidence="9" id="KW-0238">DNA-binding</keyword>
<evidence type="ECO:0000256" key="2">
    <source>
        <dbReference type="ARBA" id="ARBA00022722"/>
    </source>
</evidence>
<keyword evidence="5 15" id="KW-0378">Hydrolase</keyword>
<reference evidence="18 19" key="1">
    <citation type="journal article" date="2023" name="Environ Microbiome">
        <title>A coral-associated actinobacterium mitigates coral bleaching under heat stress.</title>
        <authorList>
            <person name="Li J."/>
            <person name="Zou Y."/>
            <person name="Li Q."/>
            <person name="Zhang J."/>
            <person name="Bourne D.G."/>
            <person name="Lyu Y."/>
            <person name="Liu C."/>
            <person name="Zhang S."/>
        </authorList>
    </citation>
    <scope>NUCLEOTIDE SEQUENCE [LARGE SCALE GENOMIC DNA]</scope>
    <source>
        <strain evidence="18 19">SCSIO 13291</strain>
    </source>
</reference>
<dbReference type="InterPro" id="IPR011604">
    <property type="entry name" value="PDDEXK-like_dom_sf"/>
</dbReference>
<accession>A0ABZ3C379</accession>
<evidence type="ECO:0000259" key="17">
    <source>
        <dbReference type="PROSITE" id="PS51217"/>
    </source>
</evidence>
<evidence type="ECO:0000256" key="9">
    <source>
        <dbReference type="ARBA" id="ARBA00023125"/>
    </source>
</evidence>
<keyword evidence="10" id="KW-0234">DNA repair</keyword>
<evidence type="ECO:0000256" key="3">
    <source>
        <dbReference type="ARBA" id="ARBA00022741"/>
    </source>
</evidence>
<comment type="catalytic activity">
    <reaction evidence="12">
        <text>Couples ATP hydrolysis with the unwinding of duplex DNA by translocating in the 3'-5' direction.</text>
        <dbReference type="EC" id="5.6.2.4"/>
    </reaction>
</comment>
<dbReference type="CDD" id="cd17932">
    <property type="entry name" value="DEXQc_UvrD"/>
    <property type="match status" value="1"/>
</dbReference>
<dbReference type="InterPro" id="IPR011335">
    <property type="entry name" value="Restrct_endonuc-II-like"/>
</dbReference>
<keyword evidence="11" id="KW-0413">Isomerase</keyword>
<dbReference type="EC" id="5.6.2.4" evidence="13"/>
<evidence type="ECO:0000256" key="5">
    <source>
        <dbReference type="ARBA" id="ARBA00022801"/>
    </source>
</evidence>
<evidence type="ECO:0000313" key="19">
    <source>
        <dbReference type="Proteomes" id="UP001434337"/>
    </source>
</evidence>
<dbReference type="Pfam" id="PF13361">
    <property type="entry name" value="UvrD_C"/>
    <property type="match status" value="2"/>
</dbReference>
<dbReference type="InterPro" id="IPR038726">
    <property type="entry name" value="PDDEXK_AddAB-type"/>
</dbReference>
<dbReference type="Gene3D" id="1.10.10.160">
    <property type="match status" value="1"/>
</dbReference>
<evidence type="ECO:0000256" key="11">
    <source>
        <dbReference type="ARBA" id="ARBA00023235"/>
    </source>
</evidence>
<evidence type="ECO:0000256" key="14">
    <source>
        <dbReference type="ARBA" id="ARBA00048988"/>
    </source>
</evidence>
<evidence type="ECO:0000256" key="15">
    <source>
        <dbReference type="PROSITE-ProRule" id="PRU00560"/>
    </source>
</evidence>
<keyword evidence="4" id="KW-0227">DNA damage</keyword>
<feature type="domain" description="UvrD-like helicase ATP-binding" evidence="16">
    <location>
        <begin position="16"/>
        <end position="344"/>
    </location>
</feature>
<dbReference type="Gene3D" id="3.40.50.300">
    <property type="entry name" value="P-loop containing nucleotide triphosphate hydrolases"/>
    <property type="match status" value="3"/>
</dbReference>